<evidence type="ECO:0000256" key="7">
    <source>
        <dbReference type="ARBA" id="ARBA00022786"/>
    </source>
</evidence>
<evidence type="ECO:0000256" key="1">
    <source>
        <dbReference type="ARBA" id="ARBA00004328"/>
    </source>
</evidence>
<reference evidence="14 15" key="1">
    <citation type="journal article" date="2012" name="J. Virol.">
        <title>Eastern chimpanzees, but not bonobos, represent a simian immunodeficiency virus reservoir.</title>
        <authorList>
            <person name="Li Y."/>
            <person name="Ndjango J.B."/>
            <person name="Learn G.H."/>
            <person name="Ramirez M.A."/>
            <person name="Keele B.F."/>
            <person name="Bibollet-Ruche F."/>
            <person name="Liu W."/>
            <person name="Easlick J.L."/>
            <person name="Decker J.M."/>
            <person name="Rudicell R.S."/>
            <person name="Inogwabini B.I."/>
            <person name="Ahuka-Mundeke S."/>
            <person name="Leendertz F.H."/>
            <person name="Reynolds V."/>
            <person name="Muller M.N."/>
            <person name="Chancellor R.L."/>
            <person name="Rundus A.S."/>
            <person name="Simmons N."/>
            <person name="Worobey M."/>
            <person name="Shaw G.M."/>
            <person name="Peeters M."/>
            <person name="Sharp P.M."/>
            <person name="Hahn B.H."/>
        </authorList>
    </citation>
    <scope>NUCLEOTIDE SEQUENCE [LARGE SCALE GENOMIC DNA]</scope>
    <source>
        <strain evidence="14">BF1167</strain>
    </source>
</reference>
<evidence type="ECO:0000313" key="15">
    <source>
        <dbReference type="Proteomes" id="UP000260462"/>
    </source>
</evidence>
<sequence length="196" mass="23412">MENRWQVRVVWQIDRMRIRAWNSLVKHHIYKSKHCKEWKYRHHYDIDHPRKGGEVHIPITEKAKLVITIYWGLHCGEKAWHLGHGASIEWRQGRYWTEVDPETADQIIHSRYFPCFTERAIRQAILGEKILQHCHFPTGHSKVGSLQFLAFKKVLEQNKQKPHRPPLPSVTVLAEDRWNKPQRIKAHQENRGINGY</sequence>
<evidence type="ECO:0000256" key="8">
    <source>
        <dbReference type="ARBA" id="ARBA00022843"/>
    </source>
</evidence>
<dbReference type="GO" id="GO:0020002">
    <property type="term" value="C:host cell plasma membrane"/>
    <property type="evidence" value="ECO:0007669"/>
    <property type="project" value="UniProtKB-SubCell"/>
</dbReference>
<keyword evidence="11" id="KW-0472">Membrane</keyword>
<dbReference type="PRINTS" id="PR00349">
    <property type="entry name" value="VIRIONINFFCT"/>
</dbReference>
<organismHost>
    <name type="scientific">Pan troglodytes</name>
    <name type="common">Chimpanzee</name>
    <dbReference type="NCBI Taxonomy" id="9598"/>
</organismHost>
<protein>
    <recommendedName>
        <fullName evidence="13">Virion infectivity factor</fullName>
    </recommendedName>
</protein>
<gene>
    <name evidence="14" type="primary">vif</name>
</gene>
<evidence type="ECO:0000256" key="5">
    <source>
        <dbReference type="ARBA" id="ARBA00022553"/>
    </source>
</evidence>
<evidence type="ECO:0000256" key="6">
    <source>
        <dbReference type="ARBA" id="ARBA00022581"/>
    </source>
</evidence>
<dbReference type="Pfam" id="PF00559">
    <property type="entry name" value="Vif"/>
    <property type="match status" value="1"/>
</dbReference>
<organismHost>
    <name type="scientific">Cercopithecidae</name>
    <name type="common">Old World monkeys</name>
    <dbReference type="NCBI Taxonomy" id="9527"/>
</organismHost>
<dbReference type="EMBL" id="JQ866001">
    <property type="protein sequence ID" value="AFM85331.1"/>
    <property type="molecule type" value="Genomic_DNA"/>
</dbReference>
<evidence type="ECO:0000256" key="4">
    <source>
        <dbReference type="ARBA" id="ARBA00022511"/>
    </source>
</evidence>
<dbReference type="GO" id="GO:0030430">
    <property type="term" value="C:host cell cytoplasm"/>
    <property type="evidence" value="ECO:0007669"/>
    <property type="project" value="UniProtKB-SubCell"/>
</dbReference>
<comment type="similarity">
    <text evidence="3 13">Belongs to the primate lentivirus group Vif protein family.</text>
</comment>
<evidence type="ECO:0000256" key="10">
    <source>
        <dbReference type="ARBA" id="ARBA00022870"/>
    </source>
</evidence>
<keyword evidence="10" id="KW-1043">Host membrane</keyword>
<keyword evidence="5" id="KW-0597">Phosphoprotein</keyword>
<dbReference type="GO" id="GO:0044423">
    <property type="term" value="C:virion component"/>
    <property type="evidence" value="ECO:0007669"/>
    <property type="project" value="UniProtKB-KW"/>
</dbReference>
<evidence type="ECO:0000256" key="13">
    <source>
        <dbReference type="RuleBase" id="RU003341"/>
    </source>
</evidence>
<evidence type="ECO:0000256" key="11">
    <source>
        <dbReference type="ARBA" id="ARBA00023136"/>
    </source>
</evidence>
<evidence type="ECO:0000256" key="3">
    <source>
        <dbReference type="ARBA" id="ARBA00006372"/>
    </source>
</evidence>
<dbReference type="GO" id="GO:0019058">
    <property type="term" value="P:viral life cycle"/>
    <property type="evidence" value="ECO:0007669"/>
    <property type="project" value="InterPro"/>
</dbReference>
<keyword evidence="8" id="KW-0832">Ubl conjugation</keyword>
<dbReference type="Proteomes" id="UP000260462">
    <property type="component" value="Segment"/>
</dbReference>
<organism evidence="14 15">
    <name type="scientific">Simian immunodeficiency virus</name>
    <name type="common">SIV</name>
    <dbReference type="NCBI Taxonomy" id="11723"/>
    <lineage>
        <taxon>Viruses</taxon>
        <taxon>Riboviria</taxon>
        <taxon>Pararnavirae</taxon>
        <taxon>Artverviricota</taxon>
        <taxon>Revtraviricetes</taxon>
        <taxon>Ortervirales</taxon>
        <taxon>Retroviridae</taxon>
        <taxon>Orthoretrovirinae</taxon>
        <taxon>Lentivirus</taxon>
        <taxon>Lentivirus simimdef</taxon>
    </lineage>
</organism>
<evidence type="ECO:0000256" key="12">
    <source>
        <dbReference type="ARBA" id="ARBA00023200"/>
    </source>
</evidence>
<keyword evidence="9" id="KW-0946">Virion</keyword>
<name>J7FCT3_SIV</name>
<proteinExistence type="inferred from homology"/>
<comment type="subcellular location">
    <subcellularLocation>
        <location evidence="2 13">Host cell membrane</location>
        <topology evidence="2 13">Peripheral membrane protein</topology>
        <orientation evidence="2 13">Cytoplasmic side</orientation>
    </subcellularLocation>
    <subcellularLocation>
        <location evidence="13">Host cytoplasm</location>
    </subcellularLocation>
    <subcellularLocation>
        <location evidence="1 13">Virion</location>
    </subcellularLocation>
    <text evidence="13">In the cytoplasm, seems to colocalize with intermediate filament vimentin. A fraction is associated with the cytoplasmic side of cellular membranes, presumably via the interaction with Pr55Gag precursor.</text>
</comment>
<evidence type="ECO:0000313" key="14">
    <source>
        <dbReference type="EMBL" id="AFM85331.1"/>
    </source>
</evidence>
<keyword evidence="4" id="KW-1032">Host cell membrane</keyword>
<keyword evidence="12" id="KW-1035">Host cytoplasm</keyword>
<evidence type="ECO:0000256" key="9">
    <source>
        <dbReference type="ARBA" id="ARBA00022844"/>
    </source>
</evidence>
<keyword evidence="7" id="KW-0833">Ubl conjugation pathway</keyword>
<accession>J7FCT3</accession>
<keyword evidence="6" id="KW-0945">Host-virus interaction</keyword>
<dbReference type="InterPro" id="IPR000475">
    <property type="entry name" value="Vif"/>
</dbReference>
<evidence type="ECO:0000256" key="2">
    <source>
        <dbReference type="ARBA" id="ARBA00004501"/>
    </source>
</evidence>